<evidence type="ECO:0000313" key="3">
    <source>
        <dbReference type="Proteomes" id="UP001266305"/>
    </source>
</evidence>
<name>A0ABQ9T8T4_SAGOE</name>
<reference evidence="2 3" key="1">
    <citation type="submission" date="2023-05" db="EMBL/GenBank/DDBJ databases">
        <title>B98-5 Cell Line De Novo Hybrid Assembly: An Optical Mapping Approach.</title>
        <authorList>
            <person name="Kananen K."/>
            <person name="Auerbach J.A."/>
            <person name="Kautto E."/>
            <person name="Blachly J.S."/>
        </authorList>
    </citation>
    <scope>NUCLEOTIDE SEQUENCE [LARGE SCALE GENOMIC DNA]</scope>
    <source>
        <strain evidence="2">B95-8</strain>
        <tissue evidence="2">Cell line</tissue>
    </source>
</reference>
<evidence type="ECO:0000256" key="1">
    <source>
        <dbReference type="SAM" id="MobiDB-lite"/>
    </source>
</evidence>
<proteinExistence type="predicted"/>
<sequence>MVIAFTSEFIPRVVYKYRYSPCLKEANSTVDCLTGYVNHSLSVFYTKDFQNPEGIEGSENVTHCRSGTPLPPRMPSELLNPDLRYPLSQVQGLPPSPPLHPHQEVLVPPGHPPGLRHPL</sequence>
<organism evidence="2 3">
    <name type="scientific">Saguinus oedipus</name>
    <name type="common">Cotton-top tamarin</name>
    <name type="synonym">Oedipomidas oedipus</name>
    <dbReference type="NCBI Taxonomy" id="9490"/>
    <lineage>
        <taxon>Eukaryota</taxon>
        <taxon>Metazoa</taxon>
        <taxon>Chordata</taxon>
        <taxon>Craniata</taxon>
        <taxon>Vertebrata</taxon>
        <taxon>Euteleostomi</taxon>
        <taxon>Mammalia</taxon>
        <taxon>Eutheria</taxon>
        <taxon>Euarchontoglires</taxon>
        <taxon>Primates</taxon>
        <taxon>Haplorrhini</taxon>
        <taxon>Platyrrhini</taxon>
        <taxon>Cebidae</taxon>
        <taxon>Callitrichinae</taxon>
        <taxon>Saguinus</taxon>
    </lineage>
</organism>
<accession>A0ABQ9T8T4</accession>
<keyword evidence="3" id="KW-1185">Reference proteome</keyword>
<evidence type="ECO:0000313" key="2">
    <source>
        <dbReference type="EMBL" id="KAK2081155.1"/>
    </source>
</evidence>
<comment type="caution">
    <text evidence="2">The sequence shown here is derived from an EMBL/GenBank/DDBJ whole genome shotgun (WGS) entry which is preliminary data.</text>
</comment>
<feature type="region of interest" description="Disordered" evidence="1">
    <location>
        <begin position="85"/>
        <end position="119"/>
    </location>
</feature>
<protein>
    <submittedName>
        <fullName evidence="2">Uncharacterized protein</fullName>
    </submittedName>
</protein>
<gene>
    <name evidence="2" type="ORF">P7K49_040270</name>
</gene>
<dbReference type="Proteomes" id="UP001266305">
    <property type="component" value="Unassembled WGS sequence"/>
</dbReference>
<dbReference type="EMBL" id="JASSZA010000411">
    <property type="protein sequence ID" value="KAK2081155.1"/>
    <property type="molecule type" value="Genomic_DNA"/>
</dbReference>